<gene>
    <name evidence="2" type="ORF">HG263_12045</name>
</gene>
<dbReference type="PROSITE" id="PS51186">
    <property type="entry name" value="GNAT"/>
    <property type="match status" value="1"/>
</dbReference>
<dbReference type="AlphaFoldDB" id="A0A849VC71"/>
<evidence type="ECO:0000313" key="2">
    <source>
        <dbReference type="EMBL" id="NOU51259.1"/>
    </source>
</evidence>
<feature type="domain" description="N-acetyltransferase" evidence="1">
    <location>
        <begin position="1"/>
        <end position="147"/>
    </location>
</feature>
<sequence length="155" mass="17695">MDVRQVTGELIEVYMNLAQAYEAEFSSLTGKLPNQKGVFSLDTPLDETHIGYLAFDGAYPIAFANISSRGNNHEICEFYVIPSVRKRKIGSLFINKIWQAHPGKWEVKQIQGADHAIQFWRKALTLNGVSYSESEYEDAYWGKVNRQIFTIKTNN</sequence>
<keyword evidence="3" id="KW-1185">Reference proteome</keyword>
<dbReference type="EMBL" id="JABBPG010000004">
    <property type="protein sequence ID" value="NOU51259.1"/>
    <property type="molecule type" value="Genomic_DNA"/>
</dbReference>
<dbReference type="Pfam" id="PF00583">
    <property type="entry name" value="Acetyltransf_1"/>
    <property type="match status" value="1"/>
</dbReference>
<dbReference type="GO" id="GO:0016747">
    <property type="term" value="F:acyltransferase activity, transferring groups other than amino-acyl groups"/>
    <property type="evidence" value="ECO:0007669"/>
    <property type="project" value="InterPro"/>
</dbReference>
<proteinExistence type="predicted"/>
<protein>
    <submittedName>
        <fullName evidence="2">GNAT family N-acetyltransferase</fullName>
    </submittedName>
</protein>
<dbReference type="InterPro" id="IPR000182">
    <property type="entry name" value="GNAT_dom"/>
</dbReference>
<reference evidence="2 3" key="1">
    <citation type="submission" date="2020-04" db="EMBL/GenBank/DDBJ databases">
        <title>Pseudoalteromonas caenipelagi sp. nov., isolated from a tidal flat.</title>
        <authorList>
            <person name="Park S."/>
            <person name="Yoon J.-H."/>
        </authorList>
    </citation>
    <scope>NUCLEOTIDE SEQUENCE [LARGE SCALE GENOMIC DNA]</scope>
    <source>
        <strain evidence="2 3">JBTF-M23</strain>
    </source>
</reference>
<dbReference type="SUPFAM" id="SSF55729">
    <property type="entry name" value="Acyl-CoA N-acyltransferases (Nat)"/>
    <property type="match status" value="1"/>
</dbReference>
<dbReference type="InterPro" id="IPR016181">
    <property type="entry name" value="Acyl_CoA_acyltransferase"/>
</dbReference>
<dbReference type="CDD" id="cd04301">
    <property type="entry name" value="NAT_SF"/>
    <property type="match status" value="1"/>
</dbReference>
<name>A0A849VC71_9GAMM</name>
<dbReference type="Gene3D" id="3.40.630.30">
    <property type="match status" value="1"/>
</dbReference>
<keyword evidence="2" id="KW-0808">Transferase</keyword>
<evidence type="ECO:0000313" key="3">
    <source>
        <dbReference type="Proteomes" id="UP000586305"/>
    </source>
</evidence>
<organism evidence="2 3">
    <name type="scientific">Pseudoalteromonas caenipelagi</name>
    <dbReference type="NCBI Taxonomy" id="2726988"/>
    <lineage>
        <taxon>Bacteria</taxon>
        <taxon>Pseudomonadati</taxon>
        <taxon>Pseudomonadota</taxon>
        <taxon>Gammaproteobacteria</taxon>
        <taxon>Alteromonadales</taxon>
        <taxon>Pseudoalteromonadaceae</taxon>
        <taxon>Pseudoalteromonas</taxon>
    </lineage>
</organism>
<accession>A0A849VC71</accession>
<evidence type="ECO:0000259" key="1">
    <source>
        <dbReference type="PROSITE" id="PS51186"/>
    </source>
</evidence>
<dbReference type="RefSeq" id="WP_171626320.1">
    <property type="nucleotide sequence ID" value="NZ_JABBPG010000004.1"/>
</dbReference>
<comment type="caution">
    <text evidence="2">The sequence shown here is derived from an EMBL/GenBank/DDBJ whole genome shotgun (WGS) entry which is preliminary data.</text>
</comment>
<dbReference type="Proteomes" id="UP000586305">
    <property type="component" value="Unassembled WGS sequence"/>
</dbReference>